<feature type="compositionally biased region" description="Basic and acidic residues" evidence="2">
    <location>
        <begin position="2140"/>
        <end position="2157"/>
    </location>
</feature>
<evidence type="ECO:0000256" key="1">
    <source>
        <dbReference type="SAM" id="Coils"/>
    </source>
</evidence>
<feature type="compositionally biased region" description="Basic and acidic residues" evidence="2">
    <location>
        <begin position="2186"/>
        <end position="2203"/>
    </location>
</feature>
<protein>
    <submittedName>
        <fullName evidence="4">Uncharacterized protein LOC106469232</fullName>
    </submittedName>
</protein>
<accession>A0ABM1TBY5</accession>
<reference evidence="4" key="1">
    <citation type="submission" date="2025-08" db="UniProtKB">
        <authorList>
            <consortium name="RefSeq"/>
        </authorList>
    </citation>
    <scope>IDENTIFICATION</scope>
    <source>
        <tissue evidence="4">Muscle</tissue>
    </source>
</reference>
<feature type="compositionally biased region" description="Polar residues" evidence="2">
    <location>
        <begin position="1753"/>
        <end position="1762"/>
    </location>
</feature>
<feature type="non-terminal residue" evidence="4">
    <location>
        <position position="1"/>
    </location>
</feature>
<feature type="region of interest" description="Disordered" evidence="2">
    <location>
        <begin position="2036"/>
        <end position="2067"/>
    </location>
</feature>
<evidence type="ECO:0000256" key="2">
    <source>
        <dbReference type="SAM" id="MobiDB-lite"/>
    </source>
</evidence>
<dbReference type="PANTHER" id="PTHR21740">
    <property type="entry name" value="NCK-ASSOCIATED PROTEIN 5"/>
    <property type="match status" value="1"/>
</dbReference>
<feature type="region of interest" description="Disordered" evidence="2">
    <location>
        <begin position="2083"/>
        <end position="2232"/>
    </location>
</feature>
<keyword evidence="3" id="KW-1185">Reference proteome</keyword>
<sequence>NAPPRWFHNSMNFSQKAQLKKEIQKEKMHRLDIETWLREVWRESQHCKMRLANLQDDFQKMEEMVTNMLQFKSRVDQLKHEKSSLALAYESKIRNYQTCLTSMEKENVLLLNELCRLKASYKDQEYQKKQSLYQIVLERARLLEQQNAALLIENEQQQFQFENCFDDIVSQVVQTLLAQKGLREEYRKLQQRIVDLEQQNKVLDAIFRKQVLYSADLFSKSGPHHQGPSQQSSFNSPTHTSQSEDSTDSLASLCSDYSIGSRSSEGNVISHPGLPKMSSPPQWLRDHPSMPRYSSRQPIPKSDISAKTFLTNTSYEFYRSSMMKRWADLIPRPTDQECYSKDEIFNYATQAEKLENNKFKPQDTQSCLESKVLKGIRRDLASCKVAVGQQEYSKKSQRQPSDILGFHTIENPSEHRDNFPCESVFQKLLTPTEYNTKYIYHVNQYGQTTTTQNTATYCKPLVSRNSSCISQQNQNTYSAFPKVSSQTDICWSEASNPLSTTLDIVPQDHSQASHSVSFPTLNMVPSGHHEVSHSVSFPETSIPCPTTLNMVPPGHHEASHSVSFPETSIPCPTTLNMVPPGHHEASHSVSFPALEHKLHNTCEKVDLPSFITNKSRVPESPKHSVSPGKNSLLENWYTDEYSSKLNSLGEEYTNTVIRRGHRTTEVNKWCTKRDDLQTFVTSATKAQVHSHLTHNSPSLTLQSMKECSEAGEILKHSTSDVSEGIHHPALTKKLSQVQEHSGKDEGYSTMSSYTQTDVNIPSIDPEVNDTFKLKSELILPEHLISGVDVDPLMVSSSDSGLGLPQGLQDQRLSFQNSDDGCVCLDQNMDGVLIPGGNSVSLLDTKPSVSISPTSNSSDKEGKVHLDNSVMDTSSTGQFPFFCETGKKDSPSTYQLSIYPSYDKILTLLTPQGYKAGRNDMRRITLPALRLPHMCKIETAEKSTSVESKYLGIDSSLSLSPVKPKALKELVLKSGKRQVHRETQVEFHMPSGANSLFKTKFSYRKQMEAAHVSSLEAEPAIKKCIKDNTYQDITLLHSICKFCQRCISCKPCQSSMKSTNLPVVDTFTIRRVISDSCLYVKKQRKYIVNDLIKLSSNDDQRLNLQPLMQHSSAHDLAHTAVIASSSYIPGLWQSPHQVLVNQRQGHTNCNSCSNKTIGQRWPFAEPENSMSLISDQSSVSECSSSELGATSLKCLKDVYDEEEIGNWTFQLSLEDVNQPTKSFCDRWDPAPVVHQPCSHHIGKIQEERMTVEDYQEELCNQALWTSGVVQQTITNSLDEPKQDNNSEISQNWKNKESSNDISGSLCNNNIKSGTDLKSRALFNKQKDEEHSLELYPNTAVSALSVVYSSDSLQNQEDIVTKKSREPEDNIFENDKSASNKGNTHQTLQVDTTEFNRDFYRLCPSDSPKSLNDSPKSMAKLEPVNTELEDKSSSNLPLQEQSRKDSNSRSLLESESVNSELVKKYPSNLPLKKQPTEDSKNCLTSLLEAEPIYYSCQMSKSISNISLSQEKANKKLDYSSKNVLEVESYSVQKDKTLTNLSLSEQPIKTFNDSIKNVLEDESLNPSEVVYNSPTNFLLLQEQFANDVHDSSLCLLESKSKSLQQEDVFFMEVLENQLIKASNDFPEVESEQKDESLQPLPLLQEQSIRVPVDNQNNEPRSESIIFLDSESVISLESKEESFPNTALLQEQPTNDLIDTLKSLPGYESVTSSGPKEESLPTTALLQEKSTKDLVDNRNSGPGFESVISSEPKEESLPTSALLQEQSTEDPVDTLKSLPGYESVTSSGPKKESLRTTALLQKQSTKGLSEFLHSFSEAEPIESSGQKEISTTNYLSSQEQISHPVESFSRYEPVITSKQEIHSSTNSSILQKSKLKNLNESLEELPKSEPINVSRQDNNIIKILRLYHGQSIKTPSASSKKLHKCEPIHTSQQVLKSFNKSTKWLLKPESPLCLGKHRKSTTSSLLQEQCYLERSDGQHQNTEGESLCTMSVLQQAGKPKTSRNKPDKTNVKKSGLVAVLSQNKESKIFYHKELILHQDKRKSDKEQSFTKKSALKTQEARKSHYFSKEEKKWQKCAHSKGNFTQDVSNKLYKVPNRKSRSRGVHKSSDSQSSLGKEKLHRYDKTKMSVMANSPTYKELTSRSSKPDVNKRQLVKGKEYTLKKPQSSHRVLRQVRQPHLSSHVQTGSSPDSRRSGWKSHCELSQDKRTSKRNKTRDMKQQYSKQEMENGNFGDKEKEKRKFNLHKNPLTPKSVLSSNIDAAINNSDLSVGDKIQHLNSLHEQSEKEWTFLIPHLKQRIKPVGEQSNLDKTFSTSRRESVCDDECEIKEGCGTSWIHVETNIDLSDPEERANLLDSMMATTSNSSDEEDGNEVQEYQHNQRLHALHRFRRQKKRASDRDAAIGFLPRIRASVINYHDFFYRFGEKEREAVACFDFLNDFSTSPSDVGSCEVLNEDKRLLTPVVDNNNTITVQEVEKTSNILHAFDLSMSSYAPLDHLNLESTLMYGNRRLTENCLSSLTLLSQDGESVDHISFSDSCAESYSSSTHSLNQIS</sequence>
<feature type="compositionally biased region" description="Basic and acidic residues" evidence="2">
    <location>
        <begin position="1357"/>
        <end position="1376"/>
    </location>
</feature>
<feature type="coiled-coil region" evidence="1">
    <location>
        <begin position="179"/>
        <end position="206"/>
    </location>
</feature>
<feature type="region of interest" description="Disordered" evidence="2">
    <location>
        <begin position="1702"/>
        <end position="1791"/>
    </location>
</feature>
<feature type="compositionally biased region" description="Polar residues" evidence="2">
    <location>
        <begin position="1705"/>
        <end position="1721"/>
    </location>
</feature>
<feature type="compositionally biased region" description="Basic and acidic residues" evidence="2">
    <location>
        <begin position="2036"/>
        <end position="2045"/>
    </location>
</feature>
<feature type="compositionally biased region" description="Polar residues" evidence="2">
    <location>
        <begin position="2174"/>
        <end position="2185"/>
    </location>
</feature>
<feature type="compositionally biased region" description="Polar residues" evidence="2">
    <location>
        <begin position="227"/>
        <end position="248"/>
    </location>
</feature>
<feature type="compositionally biased region" description="Low complexity" evidence="2">
    <location>
        <begin position="1446"/>
        <end position="1455"/>
    </location>
</feature>
<feature type="region of interest" description="Disordered" evidence="2">
    <location>
        <begin position="219"/>
        <end position="248"/>
    </location>
</feature>
<feature type="compositionally biased region" description="Basic residues" evidence="2">
    <location>
        <begin position="2091"/>
        <end position="2101"/>
    </location>
</feature>
<dbReference type="InterPro" id="IPR026163">
    <property type="entry name" value="Nckap5l"/>
</dbReference>
<feature type="region of interest" description="Disordered" evidence="2">
    <location>
        <begin position="844"/>
        <end position="863"/>
    </location>
</feature>
<feature type="compositionally biased region" description="Basic and acidic residues" evidence="2">
    <location>
        <begin position="2054"/>
        <end position="2067"/>
    </location>
</feature>
<gene>
    <name evidence="4" type="primary">LOC106469232</name>
</gene>
<feature type="compositionally biased region" description="Basic and acidic residues" evidence="2">
    <location>
        <begin position="2111"/>
        <end position="2122"/>
    </location>
</feature>
<dbReference type="RefSeq" id="XP_022253391.1">
    <property type="nucleotide sequence ID" value="XM_022397683.1"/>
</dbReference>
<dbReference type="GeneID" id="106469232"/>
<proteinExistence type="predicted"/>
<feature type="region of interest" description="Disordered" evidence="2">
    <location>
        <begin position="1274"/>
        <end position="1305"/>
    </location>
</feature>
<feature type="compositionally biased region" description="Low complexity" evidence="2">
    <location>
        <begin position="847"/>
        <end position="856"/>
    </location>
</feature>
<evidence type="ECO:0000313" key="4">
    <source>
        <dbReference type="RefSeq" id="XP_022253391.1"/>
    </source>
</evidence>
<feature type="region of interest" description="Disordered" evidence="2">
    <location>
        <begin position="1352"/>
        <end position="1388"/>
    </location>
</feature>
<feature type="region of interest" description="Disordered" evidence="2">
    <location>
        <begin position="1421"/>
        <end position="1455"/>
    </location>
</feature>
<name>A0ABM1TBY5_LIMPO</name>
<organism evidence="3 4">
    <name type="scientific">Limulus polyphemus</name>
    <name type="common">Atlantic horseshoe crab</name>
    <dbReference type="NCBI Taxonomy" id="6850"/>
    <lineage>
        <taxon>Eukaryota</taxon>
        <taxon>Metazoa</taxon>
        <taxon>Ecdysozoa</taxon>
        <taxon>Arthropoda</taxon>
        <taxon>Chelicerata</taxon>
        <taxon>Merostomata</taxon>
        <taxon>Xiphosura</taxon>
        <taxon>Limulidae</taxon>
        <taxon>Limulus</taxon>
    </lineage>
</organism>
<evidence type="ECO:0000313" key="3">
    <source>
        <dbReference type="Proteomes" id="UP000694941"/>
    </source>
</evidence>
<dbReference type="PANTHER" id="PTHR21740:SF8">
    <property type="entry name" value="NCK-ASSOCIATED PROTEIN 5"/>
    <property type="match status" value="1"/>
</dbReference>
<dbReference type="Proteomes" id="UP000694941">
    <property type="component" value="Unplaced"/>
</dbReference>
<feature type="compositionally biased region" description="Polar residues" evidence="2">
    <location>
        <begin position="1377"/>
        <end position="1388"/>
    </location>
</feature>
<feature type="region of interest" description="Disordered" evidence="2">
    <location>
        <begin position="264"/>
        <end position="283"/>
    </location>
</feature>
<keyword evidence="1" id="KW-0175">Coiled coil</keyword>
<feature type="region of interest" description="Disordered" evidence="2">
    <location>
        <begin position="1990"/>
        <end position="2010"/>
    </location>
</feature>